<comment type="similarity">
    <text evidence="2 7">Belongs to the PRP38 family.</text>
</comment>
<feature type="compositionally biased region" description="Basic residues" evidence="8">
    <location>
        <begin position="200"/>
        <end position="227"/>
    </location>
</feature>
<accession>A0A7E4W2A2</accession>
<keyword evidence="9" id="KW-1185">Reference proteome</keyword>
<dbReference type="PANTHER" id="PTHR23142">
    <property type="entry name" value="PRE-MRNA-SPLICING FACTOR 38A-RELATED"/>
    <property type="match status" value="1"/>
</dbReference>
<dbReference type="InterPro" id="IPR005037">
    <property type="entry name" value="PRP38"/>
</dbReference>
<evidence type="ECO:0000256" key="6">
    <source>
        <dbReference type="ARBA" id="ARBA00023242"/>
    </source>
</evidence>
<evidence type="ECO:0000256" key="2">
    <source>
        <dbReference type="ARBA" id="ARBA00006164"/>
    </source>
</evidence>
<keyword evidence="5 7" id="KW-0508">mRNA splicing</keyword>
<sequence length="251" mass="29438">MANRTQKEAVVRGRNPQNLIEKIIKARIYESLYWKEECFGLSADVVVDKGIDLRYIGGVYGGNFKATPFLCLTLKLLQLQPEKAIIIEYIRQDTFKYCRALGAFYIRLTFPPVEIYKYLEPLYNDYRKLRFMNKEGRFSLIHMDEYIDNLLRQEHYLDIKLPKIPTRQNLEEIDQLELYESALDKDLEQLEASDSEDEKRRKKPKPKLVSRRRSRSRSRSPPRRSNKGKTEADEIAEANALRASLGMAPLQ</sequence>
<organism evidence="9 10">
    <name type="scientific">Panagrellus redivivus</name>
    <name type="common">Microworm</name>
    <dbReference type="NCBI Taxonomy" id="6233"/>
    <lineage>
        <taxon>Eukaryota</taxon>
        <taxon>Metazoa</taxon>
        <taxon>Ecdysozoa</taxon>
        <taxon>Nematoda</taxon>
        <taxon>Chromadorea</taxon>
        <taxon>Rhabditida</taxon>
        <taxon>Tylenchina</taxon>
        <taxon>Panagrolaimomorpha</taxon>
        <taxon>Panagrolaimoidea</taxon>
        <taxon>Panagrolaimidae</taxon>
        <taxon>Panagrellus</taxon>
    </lineage>
</organism>
<dbReference type="Proteomes" id="UP000492821">
    <property type="component" value="Unassembled WGS sequence"/>
</dbReference>
<evidence type="ECO:0000256" key="8">
    <source>
        <dbReference type="SAM" id="MobiDB-lite"/>
    </source>
</evidence>
<keyword evidence="3 7" id="KW-0507">mRNA processing</keyword>
<name>A0A7E4W2A2_PANRE</name>
<keyword evidence="4 7" id="KW-0747">Spliceosome</keyword>
<comment type="function">
    <text evidence="7">Required for pre-mRNA splicing.</text>
</comment>
<evidence type="ECO:0000313" key="9">
    <source>
        <dbReference type="Proteomes" id="UP000492821"/>
    </source>
</evidence>
<evidence type="ECO:0000256" key="5">
    <source>
        <dbReference type="ARBA" id="ARBA00023187"/>
    </source>
</evidence>
<evidence type="ECO:0000313" key="10">
    <source>
        <dbReference type="WBParaSite" id="Pan_g559.t1"/>
    </source>
</evidence>
<dbReference type="GO" id="GO:0005681">
    <property type="term" value="C:spliceosomal complex"/>
    <property type="evidence" value="ECO:0007669"/>
    <property type="project" value="UniProtKB-KW"/>
</dbReference>
<dbReference type="WBParaSite" id="Pan_g559.t1">
    <property type="protein sequence ID" value="Pan_g559.t1"/>
    <property type="gene ID" value="Pan_g559"/>
</dbReference>
<comment type="subcellular location">
    <subcellularLocation>
        <location evidence="1 7">Nucleus</location>
    </subcellularLocation>
</comment>
<dbReference type="Pfam" id="PF03371">
    <property type="entry name" value="PRP38"/>
    <property type="match status" value="1"/>
</dbReference>
<reference evidence="9" key="1">
    <citation type="journal article" date="2013" name="Genetics">
        <title>The draft genome and transcriptome of Panagrellus redivivus are shaped by the harsh demands of a free-living lifestyle.</title>
        <authorList>
            <person name="Srinivasan J."/>
            <person name="Dillman A.R."/>
            <person name="Macchietto M.G."/>
            <person name="Heikkinen L."/>
            <person name="Lakso M."/>
            <person name="Fracchia K.M."/>
            <person name="Antoshechkin I."/>
            <person name="Mortazavi A."/>
            <person name="Wong G."/>
            <person name="Sternberg P.W."/>
        </authorList>
    </citation>
    <scope>NUCLEOTIDE SEQUENCE [LARGE SCALE GENOMIC DNA]</scope>
    <source>
        <strain evidence="9">MT8872</strain>
    </source>
</reference>
<dbReference type="AlphaFoldDB" id="A0A7E4W2A2"/>
<proteinExistence type="inferred from homology"/>
<reference evidence="10" key="2">
    <citation type="submission" date="2020-10" db="UniProtKB">
        <authorList>
            <consortium name="WormBaseParasite"/>
        </authorList>
    </citation>
    <scope>IDENTIFICATION</scope>
</reference>
<keyword evidence="6 7" id="KW-0539">Nucleus</keyword>
<protein>
    <recommendedName>
        <fullName evidence="7">Pre-mRNA-splicing factor 38</fullName>
    </recommendedName>
</protein>
<evidence type="ECO:0000256" key="4">
    <source>
        <dbReference type="ARBA" id="ARBA00022728"/>
    </source>
</evidence>
<evidence type="ECO:0000256" key="3">
    <source>
        <dbReference type="ARBA" id="ARBA00022664"/>
    </source>
</evidence>
<evidence type="ECO:0000256" key="7">
    <source>
        <dbReference type="RuleBase" id="RU367025"/>
    </source>
</evidence>
<dbReference type="GO" id="GO:0000398">
    <property type="term" value="P:mRNA splicing, via spliceosome"/>
    <property type="evidence" value="ECO:0007669"/>
    <property type="project" value="UniProtKB-UniRule"/>
</dbReference>
<evidence type="ECO:0000256" key="1">
    <source>
        <dbReference type="ARBA" id="ARBA00004123"/>
    </source>
</evidence>
<feature type="region of interest" description="Disordered" evidence="8">
    <location>
        <begin position="189"/>
        <end position="251"/>
    </location>
</feature>